<evidence type="ECO:0000313" key="4">
    <source>
        <dbReference type="EMBL" id="TDC48729.1"/>
    </source>
</evidence>
<dbReference type="GO" id="GO:0003723">
    <property type="term" value="F:RNA binding"/>
    <property type="evidence" value="ECO:0007669"/>
    <property type="project" value="InterPro"/>
</dbReference>
<dbReference type="Proteomes" id="UP000295621">
    <property type="component" value="Unassembled WGS sequence"/>
</dbReference>
<evidence type="ECO:0000313" key="5">
    <source>
        <dbReference type="Proteomes" id="UP000295621"/>
    </source>
</evidence>
<dbReference type="Gene3D" id="3.30.450.40">
    <property type="match status" value="1"/>
</dbReference>
<dbReference type="AlphaFoldDB" id="A0A4R4RIL0"/>
<proteinExistence type="predicted"/>
<keyword evidence="2" id="KW-0804">Transcription</keyword>
<feature type="domain" description="ANTAR" evidence="3">
    <location>
        <begin position="180"/>
        <end position="241"/>
    </location>
</feature>
<comment type="caution">
    <text evidence="4">The sequence shown here is derived from an EMBL/GenBank/DDBJ whole genome shotgun (WGS) entry which is preliminary data.</text>
</comment>
<dbReference type="InterPro" id="IPR036388">
    <property type="entry name" value="WH-like_DNA-bd_sf"/>
</dbReference>
<keyword evidence="1" id="KW-0805">Transcription regulation</keyword>
<dbReference type="InterPro" id="IPR005561">
    <property type="entry name" value="ANTAR"/>
</dbReference>
<dbReference type="SUPFAM" id="SSF55781">
    <property type="entry name" value="GAF domain-like"/>
    <property type="match status" value="1"/>
</dbReference>
<evidence type="ECO:0000256" key="2">
    <source>
        <dbReference type="ARBA" id="ARBA00023163"/>
    </source>
</evidence>
<accession>A0A4R4RIL0</accession>
<dbReference type="Gene3D" id="1.10.10.10">
    <property type="entry name" value="Winged helix-like DNA-binding domain superfamily/Winged helix DNA-binding domain"/>
    <property type="match status" value="1"/>
</dbReference>
<protein>
    <submittedName>
        <fullName evidence="4">ANTAR domain-containing protein</fullName>
    </submittedName>
</protein>
<organism evidence="4 5">
    <name type="scientific">Jiangella ureilytica</name>
    <dbReference type="NCBI Taxonomy" id="2530374"/>
    <lineage>
        <taxon>Bacteria</taxon>
        <taxon>Bacillati</taxon>
        <taxon>Actinomycetota</taxon>
        <taxon>Actinomycetes</taxon>
        <taxon>Jiangellales</taxon>
        <taxon>Jiangellaceae</taxon>
        <taxon>Jiangella</taxon>
    </lineage>
</organism>
<reference evidence="4 5" key="1">
    <citation type="submission" date="2019-02" db="EMBL/GenBank/DDBJ databases">
        <title>Draft genome sequences of novel Actinobacteria.</title>
        <authorList>
            <person name="Sahin N."/>
            <person name="Ay H."/>
            <person name="Saygin H."/>
        </authorList>
    </citation>
    <scope>NUCLEOTIDE SEQUENCE [LARGE SCALE GENOMIC DNA]</scope>
    <source>
        <strain evidence="4 5">KC603</strain>
    </source>
</reference>
<sequence>MDGAENRIGMPAAEEERRLTTRAEVISRLAAAVADAGARAPLAQRLGETCRSILDGDGAAITLAYTLPQRLTVCSTDDVSSTLEDLQDILGEGPGVDAYRTARTVVARLGDHGSGPVWPLFTEAARREVGMATVVAIPVPMGSDVLGVLTTYRSGSDHPEPEAALAAHLAAAVGAALLRDPDLADPPGEFTGAWAGRAEVHQATGFLVAQLGLSPDDALALLRACAYADEVTVADVARRVIERTLDLSALARDRRQPPAGL</sequence>
<dbReference type="SMART" id="SM01012">
    <property type="entry name" value="ANTAR"/>
    <property type="match status" value="1"/>
</dbReference>
<dbReference type="Pfam" id="PF03861">
    <property type="entry name" value="ANTAR"/>
    <property type="match status" value="1"/>
</dbReference>
<dbReference type="InterPro" id="IPR029016">
    <property type="entry name" value="GAF-like_dom_sf"/>
</dbReference>
<name>A0A4R4RIL0_9ACTN</name>
<dbReference type="PROSITE" id="PS50921">
    <property type="entry name" value="ANTAR"/>
    <property type="match status" value="1"/>
</dbReference>
<dbReference type="EMBL" id="SMKL01000051">
    <property type="protein sequence ID" value="TDC48729.1"/>
    <property type="molecule type" value="Genomic_DNA"/>
</dbReference>
<gene>
    <name evidence="4" type="ORF">E1212_20360</name>
</gene>
<dbReference type="OrthoDB" id="7466251at2"/>
<keyword evidence="5" id="KW-1185">Reference proteome</keyword>
<evidence type="ECO:0000256" key="1">
    <source>
        <dbReference type="ARBA" id="ARBA00023015"/>
    </source>
</evidence>
<evidence type="ECO:0000259" key="3">
    <source>
        <dbReference type="PROSITE" id="PS50921"/>
    </source>
</evidence>